<feature type="region of interest" description="Disordered" evidence="1">
    <location>
        <begin position="1"/>
        <end position="23"/>
    </location>
</feature>
<evidence type="ECO:0000313" key="2">
    <source>
        <dbReference type="EMBL" id="KAF1747203.1"/>
    </source>
</evidence>
<dbReference type="GeneID" id="78777703"/>
<dbReference type="CTD" id="78777703"/>
<dbReference type="RefSeq" id="XP_053579064.1">
    <property type="nucleotide sequence ID" value="XM_053735498.1"/>
</dbReference>
<evidence type="ECO:0000313" key="3">
    <source>
        <dbReference type="Proteomes" id="UP000483820"/>
    </source>
</evidence>
<reference evidence="2 3" key="1">
    <citation type="submission" date="2019-12" db="EMBL/GenBank/DDBJ databases">
        <title>Chromosome-level assembly of the Caenorhabditis remanei genome.</title>
        <authorList>
            <person name="Teterina A.A."/>
            <person name="Willis J.H."/>
            <person name="Phillips P.C."/>
        </authorList>
    </citation>
    <scope>NUCLEOTIDE SEQUENCE [LARGE SCALE GENOMIC DNA]</scope>
    <source>
        <strain evidence="2 3">PX506</strain>
        <tissue evidence="2">Whole organism</tissue>
    </source>
</reference>
<dbReference type="KEGG" id="crq:GCK72_023664"/>
<sequence length="164" mass="18018">MKSLSFKTSETKSSGSRNQKRIENDGNLQCGQYLRVCMEQPHIQYQFELGDASFRCQSSTTVQSRMSLTTIGILRSNSLAALMIPWAITSQRMIPPKMFTRMADTLSLSAVMILKASVTCSTVAPPPTSRKLAGSPPCNLIMSMVAMASPAPLTMHPMVPSRRM</sequence>
<dbReference type="EMBL" id="WUAV01000006">
    <property type="protein sequence ID" value="KAF1747203.1"/>
    <property type="molecule type" value="Genomic_DNA"/>
</dbReference>
<dbReference type="AlphaFoldDB" id="A0A6A5FXD4"/>
<comment type="caution">
    <text evidence="2">The sequence shown here is derived from an EMBL/GenBank/DDBJ whole genome shotgun (WGS) entry which is preliminary data.</text>
</comment>
<dbReference type="Proteomes" id="UP000483820">
    <property type="component" value="Chromosome X"/>
</dbReference>
<protein>
    <submittedName>
        <fullName evidence="2">Uncharacterized protein</fullName>
    </submittedName>
</protein>
<feature type="compositionally biased region" description="Polar residues" evidence="1">
    <location>
        <begin position="1"/>
        <end position="17"/>
    </location>
</feature>
<name>A0A6A5FXD4_CAERE</name>
<evidence type="ECO:0000256" key="1">
    <source>
        <dbReference type="SAM" id="MobiDB-lite"/>
    </source>
</evidence>
<accession>A0A6A5FXD4</accession>
<proteinExistence type="predicted"/>
<organism evidence="2 3">
    <name type="scientific">Caenorhabditis remanei</name>
    <name type="common">Caenorhabditis vulgaris</name>
    <dbReference type="NCBI Taxonomy" id="31234"/>
    <lineage>
        <taxon>Eukaryota</taxon>
        <taxon>Metazoa</taxon>
        <taxon>Ecdysozoa</taxon>
        <taxon>Nematoda</taxon>
        <taxon>Chromadorea</taxon>
        <taxon>Rhabditida</taxon>
        <taxon>Rhabditina</taxon>
        <taxon>Rhabditomorpha</taxon>
        <taxon>Rhabditoidea</taxon>
        <taxon>Rhabditidae</taxon>
        <taxon>Peloderinae</taxon>
        <taxon>Caenorhabditis</taxon>
    </lineage>
</organism>
<gene>
    <name evidence="2" type="ORF">GCK72_023664</name>
</gene>